<dbReference type="InParanoid" id="A0A3Q3LVL1"/>
<feature type="domain" description="Protein kinase" evidence="8">
    <location>
        <begin position="30"/>
        <end position="316"/>
    </location>
</feature>
<reference evidence="9" key="1">
    <citation type="submission" date="2025-08" db="UniProtKB">
        <authorList>
            <consortium name="Ensembl"/>
        </authorList>
    </citation>
    <scope>IDENTIFICATION</scope>
</reference>
<evidence type="ECO:0000256" key="4">
    <source>
        <dbReference type="ARBA" id="ARBA00022777"/>
    </source>
</evidence>
<sequence>MGNIPKGSCEEKPCFTIKEDDFLFSKKHEYKVQKFLGEGTFGKVAQCLNSDTMKQMAVKIVRNDLDWAGRRELAMFDQLKKLDQDKNNLVRFIEHFKHKRYVCLAFELLDIDLFTFMEKRDFEPMHVCDIQSITQQMLVALNALKSIGLVHTDIKPDNIMLVDHKLHPLRVKLIDFGLASKVSELWCGCTIQPYGYRAPEVILGLPLNEAIDMWSLGCVLSAIKTKNFFTKDPDSSWRLKTEDEYVHTEDDYTIKFRSFFHRCTSLNDILKTRPESIKDGSSSKDRQAFSSLLKNMLNVDSEKRITPSKALQHSFISRKQFSHYSKQSQMEQSTNKVAGGRKKITIRLDFPPSSDDERTASTNYKTPAAVDIQKQQSNKNSCCLCCFFKGISSRRVLYKRAFTLDHRCQTQARGPDLAYIAYTPLIPQIPECCVSALAR</sequence>
<keyword evidence="3 6" id="KW-0547">Nucleotide-binding</keyword>
<accession>A0A3Q3LVL1</accession>
<evidence type="ECO:0000256" key="6">
    <source>
        <dbReference type="PROSITE-ProRule" id="PRU10141"/>
    </source>
</evidence>
<evidence type="ECO:0000256" key="7">
    <source>
        <dbReference type="RuleBase" id="RU000304"/>
    </source>
</evidence>
<dbReference type="PANTHER" id="PTHR24058:SF53">
    <property type="entry name" value="HOMEODOMAIN-INTERACTING PROTEIN KINASE 2"/>
    <property type="match status" value="1"/>
</dbReference>
<dbReference type="InterPro" id="IPR008271">
    <property type="entry name" value="Ser/Thr_kinase_AS"/>
</dbReference>
<evidence type="ECO:0000256" key="2">
    <source>
        <dbReference type="ARBA" id="ARBA00022679"/>
    </source>
</evidence>
<feature type="binding site" evidence="6">
    <location>
        <position position="59"/>
    </location>
    <ligand>
        <name>ATP</name>
        <dbReference type="ChEBI" id="CHEBI:30616"/>
    </ligand>
</feature>
<dbReference type="GO" id="GO:0007224">
    <property type="term" value="P:smoothened signaling pathway"/>
    <property type="evidence" value="ECO:0007669"/>
    <property type="project" value="TreeGrafter"/>
</dbReference>
<dbReference type="PROSITE" id="PS00107">
    <property type="entry name" value="PROTEIN_KINASE_ATP"/>
    <property type="match status" value="1"/>
</dbReference>
<dbReference type="Gene3D" id="3.30.200.20">
    <property type="entry name" value="Phosphorylase Kinase, domain 1"/>
    <property type="match status" value="1"/>
</dbReference>
<dbReference type="GeneTree" id="ENSGT00940000164472"/>
<dbReference type="GO" id="GO:0046332">
    <property type="term" value="F:SMAD binding"/>
    <property type="evidence" value="ECO:0007669"/>
    <property type="project" value="TreeGrafter"/>
</dbReference>
<dbReference type="Pfam" id="PF00069">
    <property type="entry name" value="Pkinase"/>
    <property type="match status" value="1"/>
</dbReference>
<dbReference type="Gene3D" id="1.10.510.10">
    <property type="entry name" value="Transferase(Phosphotransferase) domain 1"/>
    <property type="match status" value="1"/>
</dbReference>
<comment type="similarity">
    <text evidence="7">Belongs to the protein kinase superfamily.</text>
</comment>
<keyword evidence="4" id="KW-0418">Kinase</keyword>
<dbReference type="GO" id="GO:0005524">
    <property type="term" value="F:ATP binding"/>
    <property type="evidence" value="ECO:0007669"/>
    <property type="project" value="UniProtKB-UniRule"/>
</dbReference>
<dbReference type="PROSITE" id="PS50011">
    <property type="entry name" value="PROTEIN_KINASE_DOM"/>
    <property type="match status" value="1"/>
</dbReference>
<dbReference type="Ensembl" id="ENSMAMT00000019001.2">
    <property type="protein sequence ID" value="ENSMAMP00000018523.1"/>
    <property type="gene ID" value="ENSMAMG00000012455.2"/>
</dbReference>
<dbReference type="AlphaFoldDB" id="A0A3Q3LVL1"/>
<dbReference type="GO" id="GO:0045944">
    <property type="term" value="P:positive regulation of transcription by RNA polymerase II"/>
    <property type="evidence" value="ECO:0007669"/>
    <property type="project" value="TreeGrafter"/>
</dbReference>
<evidence type="ECO:0000259" key="8">
    <source>
        <dbReference type="PROSITE" id="PS50011"/>
    </source>
</evidence>
<protein>
    <recommendedName>
        <fullName evidence="8">Protein kinase domain-containing protein</fullName>
    </recommendedName>
</protein>
<keyword evidence="1 7" id="KW-0723">Serine/threonine-protein kinase</keyword>
<dbReference type="InterPro" id="IPR017441">
    <property type="entry name" value="Protein_kinase_ATP_BS"/>
</dbReference>
<dbReference type="GO" id="GO:0004713">
    <property type="term" value="F:protein tyrosine kinase activity"/>
    <property type="evidence" value="ECO:0007669"/>
    <property type="project" value="TreeGrafter"/>
</dbReference>
<reference evidence="9" key="2">
    <citation type="submission" date="2025-09" db="UniProtKB">
        <authorList>
            <consortium name="Ensembl"/>
        </authorList>
    </citation>
    <scope>IDENTIFICATION</scope>
</reference>
<evidence type="ECO:0000256" key="5">
    <source>
        <dbReference type="ARBA" id="ARBA00022840"/>
    </source>
</evidence>
<keyword evidence="5 6" id="KW-0067">ATP-binding</keyword>
<dbReference type="InterPro" id="IPR050494">
    <property type="entry name" value="Ser_Thr_dual-spec_kinase"/>
</dbReference>
<dbReference type="InterPro" id="IPR000719">
    <property type="entry name" value="Prot_kinase_dom"/>
</dbReference>
<dbReference type="PANTHER" id="PTHR24058">
    <property type="entry name" value="DUAL SPECIFICITY PROTEIN KINASE"/>
    <property type="match status" value="1"/>
</dbReference>
<dbReference type="Proteomes" id="UP000261640">
    <property type="component" value="Unplaced"/>
</dbReference>
<dbReference type="PROSITE" id="PS00108">
    <property type="entry name" value="PROTEIN_KINASE_ST"/>
    <property type="match status" value="1"/>
</dbReference>
<keyword evidence="10" id="KW-1185">Reference proteome</keyword>
<organism evidence="9 10">
    <name type="scientific">Mastacembelus armatus</name>
    <name type="common">zig-zag eel</name>
    <dbReference type="NCBI Taxonomy" id="205130"/>
    <lineage>
        <taxon>Eukaryota</taxon>
        <taxon>Metazoa</taxon>
        <taxon>Chordata</taxon>
        <taxon>Craniata</taxon>
        <taxon>Vertebrata</taxon>
        <taxon>Euteleostomi</taxon>
        <taxon>Actinopterygii</taxon>
        <taxon>Neopterygii</taxon>
        <taxon>Teleostei</taxon>
        <taxon>Neoteleostei</taxon>
        <taxon>Acanthomorphata</taxon>
        <taxon>Anabantaria</taxon>
        <taxon>Synbranchiformes</taxon>
        <taxon>Mastacembelidae</taxon>
        <taxon>Mastacembelus</taxon>
    </lineage>
</organism>
<evidence type="ECO:0000256" key="3">
    <source>
        <dbReference type="ARBA" id="ARBA00022741"/>
    </source>
</evidence>
<name>A0A3Q3LVL1_9TELE</name>
<evidence type="ECO:0000313" key="9">
    <source>
        <dbReference type="Ensembl" id="ENSMAMP00000018523.1"/>
    </source>
</evidence>
<evidence type="ECO:0000313" key="10">
    <source>
        <dbReference type="Proteomes" id="UP000261640"/>
    </source>
</evidence>
<dbReference type="SUPFAM" id="SSF56112">
    <property type="entry name" value="Protein kinase-like (PK-like)"/>
    <property type="match status" value="1"/>
</dbReference>
<dbReference type="SMART" id="SM00220">
    <property type="entry name" value="S_TKc"/>
    <property type="match status" value="1"/>
</dbReference>
<evidence type="ECO:0000256" key="1">
    <source>
        <dbReference type="ARBA" id="ARBA00022527"/>
    </source>
</evidence>
<dbReference type="GO" id="GO:0042771">
    <property type="term" value="P:intrinsic apoptotic signaling pathway in response to DNA damage by p53 class mediator"/>
    <property type="evidence" value="ECO:0007669"/>
    <property type="project" value="TreeGrafter"/>
</dbReference>
<dbReference type="GO" id="GO:0004674">
    <property type="term" value="F:protein serine/threonine kinase activity"/>
    <property type="evidence" value="ECO:0007669"/>
    <property type="project" value="UniProtKB-KW"/>
</dbReference>
<dbReference type="GO" id="GO:0016605">
    <property type="term" value="C:PML body"/>
    <property type="evidence" value="ECO:0007669"/>
    <property type="project" value="TreeGrafter"/>
</dbReference>
<keyword evidence="2" id="KW-0808">Transferase</keyword>
<dbReference type="GO" id="GO:0003713">
    <property type="term" value="F:transcription coactivator activity"/>
    <property type="evidence" value="ECO:0007669"/>
    <property type="project" value="TreeGrafter"/>
</dbReference>
<dbReference type="InterPro" id="IPR011009">
    <property type="entry name" value="Kinase-like_dom_sf"/>
</dbReference>
<dbReference type="GO" id="GO:0003714">
    <property type="term" value="F:transcription corepressor activity"/>
    <property type="evidence" value="ECO:0007669"/>
    <property type="project" value="TreeGrafter"/>
</dbReference>
<proteinExistence type="inferred from homology"/>
<dbReference type="GO" id="GO:0005737">
    <property type="term" value="C:cytoplasm"/>
    <property type="evidence" value="ECO:0007669"/>
    <property type="project" value="TreeGrafter"/>
</dbReference>